<proteinExistence type="predicted"/>
<dbReference type="EMBL" id="FQ311869">
    <property type="protein sequence ID" value="CBS88689.1"/>
    <property type="molecule type" value="Genomic_DNA"/>
</dbReference>
<dbReference type="KEGG" id="ali:AZOLI_p10431"/>
<geneLocation type="plasmid" evidence="1 2">
    <name>AZO_p1</name>
</geneLocation>
<evidence type="ECO:0000313" key="2">
    <source>
        <dbReference type="Proteomes" id="UP000005667"/>
    </source>
</evidence>
<keyword evidence="1" id="KW-0614">Plasmid</keyword>
<reference evidence="2" key="1">
    <citation type="journal article" date="2011" name="PLoS Genet.">
        <title>Azospirillum genomes reveal transition of bacteria from aquatic to terrestrial environments.</title>
        <authorList>
            <person name="Wisniewski-Dye F."/>
            <person name="Borziak K."/>
            <person name="Khalsa-Moyers G."/>
            <person name="Alexandre G."/>
            <person name="Sukharnikov L.O."/>
            <person name="Wuichet K."/>
            <person name="Hurst G.B."/>
            <person name="McDonald W.H."/>
            <person name="Robertson J.S."/>
            <person name="Barbe V."/>
            <person name="Calteau A."/>
            <person name="Rouy Z."/>
            <person name="Mangenot S."/>
            <person name="Prigent-Combaret C."/>
            <person name="Normand P."/>
            <person name="Boyer M."/>
            <person name="Siguier P."/>
            <person name="Dessaux Y."/>
            <person name="Elmerich C."/>
            <person name="Condemine G."/>
            <person name="Krishnen G."/>
            <person name="Kennedy I."/>
            <person name="Paterson A.H."/>
            <person name="Gonzalez V."/>
            <person name="Mavingui P."/>
            <person name="Zhulin I.B."/>
        </authorList>
    </citation>
    <scope>NUCLEOTIDE SEQUENCE [LARGE SCALE GENOMIC DNA]</scope>
    <source>
        <strain evidence="2">4B</strain>
    </source>
</reference>
<evidence type="ECO:0000313" key="1">
    <source>
        <dbReference type="EMBL" id="CBS88689.1"/>
    </source>
</evidence>
<sequence length="125" mass="14742">MHVLKIVRHGVNVFCIILNQTPNIRNVKSKQQCSIPPFSKNWKKIHPLDMPYNQSRFISIKKTAIDYSTKFSNLRLRISHIEKSIIILRLNIPAKIMHFFPPSICRKNHIFIHLSKRDFKIRVGV</sequence>
<protein>
    <submittedName>
        <fullName evidence="1">Uncharacterized protein</fullName>
    </submittedName>
</protein>
<dbReference type="AlphaFoldDB" id="G7ZAE2"/>
<keyword evidence="2" id="KW-1185">Reference proteome</keyword>
<dbReference type="Proteomes" id="UP000005667">
    <property type="component" value="Plasmid AZO_p1"/>
</dbReference>
<gene>
    <name evidence="1" type="ordered locus">AZOLI_p10431</name>
</gene>
<name>G7ZAE2_AZOL4</name>
<accession>G7ZAE2</accession>
<organism evidence="1 2">
    <name type="scientific">Azospirillum lipoferum (strain 4B)</name>
    <dbReference type="NCBI Taxonomy" id="862719"/>
    <lineage>
        <taxon>Bacteria</taxon>
        <taxon>Pseudomonadati</taxon>
        <taxon>Pseudomonadota</taxon>
        <taxon>Alphaproteobacteria</taxon>
        <taxon>Rhodospirillales</taxon>
        <taxon>Azospirillaceae</taxon>
        <taxon>Azospirillum</taxon>
    </lineage>
</organism>
<dbReference type="HOGENOM" id="CLU_1988063_0_0_5"/>